<evidence type="ECO:0000313" key="9">
    <source>
        <dbReference type="Proteomes" id="UP000023152"/>
    </source>
</evidence>
<reference evidence="8 9" key="1">
    <citation type="journal article" date="2013" name="Curr. Biol.">
        <title>The Genome of the Foraminiferan Reticulomyxa filosa.</title>
        <authorList>
            <person name="Glockner G."/>
            <person name="Hulsmann N."/>
            <person name="Schleicher M."/>
            <person name="Noegel A.A."/>
            <person name="Eichinger L."/>
            <person name="Gallinger C."/>
            <person name="Pawlowski J."/>
            <person name="Sierra R."/>
            <person name="Euteneuer U."/>
            <person name="Pillet L."/>
            <person name="Moustafa A."/>
            <person name="Platzer M."/>
            <person name="Groth M."/>
            <person name="Szafranski K."/>
            <person name="Schliwa M."/>
        </authorList>
    </citation>
    <scope>NUCLEOTIDE SEQUENCE [LARGE SCALE GENOMIC DNA]</scope>
</reference>
<evidence type="ECO:0000259" key="7">
    <source>
        <dbReference type="Pfam" id="PF02301"/>
    </source>
</evidence>
<dbReference type="GO" id="GO:0005634">
    <property type="term" value="C:nucleus"/>
    <property type="evidence" value="ECO:0007669"/>
    <property type="project" value="UniProtKB-SubCell"/>
</dbReference>
<proteinExistence type="predicted"/>
<evidence type="ECO:0000256" key="1">
    <source>
        <dbReference type="ARBA" id="ARBA00004123"/>
    </source>
</evidence>
<gene>
    <name evidence="8" type="ORF">RFI_20681</name>
</gene>
<evidence type="ECO:0000256" key="4">
    <source>
        <dbReference type="ARBA" id="ARBA00023242"/>
    </source>
</evidence>
<evidence type="ECO:0000256" key="6">
    <source>
        <dbReference type="SAM" id="Phobius"/>
    </source>
</evidence>
<keyword evidence="4" id="KW-0539">Nucleus</keyword>
<dbReference type="GO" id="GO:0005694">
    <property type="term" value="C:chromosome"/>
    <property type="evidence" value="ECO:0007669"/>
    <property type="project" value="UniProtKB-SubCell"/>
</dbReference>
<feature type="transmembrane region" description="Helical" evidence="6">
    <location>
        <begin position="86"/>
        <end position="105"/>
    </location>
</feature>
<dbReference type="EMBL" id="ASPP01017981">
    <property type="protein sequence ID" value="ETO16659.1"/>
    <property type="molecule type" value="Genomic_DNA"/>
</dbReference>
<accession>X6MS36</accession>
<dbReference type="Proteomes" id="UP000023152">
    <property type="component" value="Unassembled WGS sequence"/>
</dbReference>
<feature type="transmembrane region" description="Helical" evidence="6">
    <location>
        <begin position="203"/>
        <end position="220"/>
    </location>
</feature>
<dbReference type="Pfam" id="PF02301">
    <property type="entry name" value="HORMA"/>
    <property type="match status" value="1"/>
</dbReference>
<dbReference type="InterPro" id="IPR003511">
    <property type="entry name" value="HORMA_dom"/>
</dbReference>
<sequence length="243" mass="28017">MASKTPLSKNLFSIFKRPFFFLSLTMRVSFYILFWDGEQLYKVIVVMESMSTKKVVESYTFVINYTDADMAEISFSRGKNSTASNITVLVLLTVILDWLQFLFFVKRYGTKKSLQDQAKQLIKYLIPLISGLDPLDTNDIKLQIFLEYHTEVTPPSYEPPGFERANNKGRCSILERGGNGKYKTQSFLISNFVEKKKKQEKKTYLLSLLFFFFLDPRLLFSADASAETIKYGQIKTPVDGLMN</sequence>
<feature type="transmembrane region" description="Helical" evidence="6">
    <location>
        <begin position="18"/>
        <end position="35"/>
    </location>
</feature>
<dbReference type="PANTHER" id="PTHR48225:SF7">
    <property type="entry name" value="MEIOSIS-SPECIFIC PROTEIN HOP1"/>
    <property type="match status" value="1"/>
</dbReference>
<dbReference type="Gene3D" id="3.30.900.10">
    <property type="entry name" value="HORMA domain"/>
    <property type="match status" value="1"/>
</dbReference>
<keyword evidence="9" id="KW-1185">Reference proteome</keyword>
<dbReference type="AlphaFoldDB" id="X6MS36"/>
<protein>
    <recommendedName>
        <fullName evidence="7">HORMA domain-containing protein</fullName>
    </recommendedName>
</protein>
<feature type="domain" description="HORMA" evidence="7">
    <location>
        <begin position="43"/>
        <end position="169"/>
    </location>
</feature>
<dbReference type="PANTHER" id="PTHR48225">
    <property type="entry name" value="HORMA DOMAIN-CONTAINING PROTEIN 1"/>
    <property type="match status" value="1"/>
</dbReference>
<organism evidence="8 9">
    <name type="scientific">Reticulomyxa filosa</name>
    <dbReference type="NCBI Taxonomy" id="46433"/>
    <lineage>
        <taxon>Eukaryota</taxon>
        <taxon>Sar</taxon>
        <taxon>Rhizaria</taxon>
        <taxon>Retaria</taxon>
        <taxon>Foraminifera</taxon>
        <taxon>Monothalamids</taxon>
        <taxon>Reticulomyxidae</taxon>
        <taxon>Reticulomyxa</taxon>
    </lineage>
</organism>
<keyword evidence="5" id="KW-0469">Meiosis</keyword>
<keyword evidence="6" id="KW-1133">Transmembrane helix</keyword>
<keyword evidence="3" id="KW-0158">Chromosome</keyword>
<comment type="caution">
    <text evidence="8">The sequence shown here is derived from an EMBL/GenBank/DDBJ whole genome shotgun (WGS) entry which is preliminary data.</text>
</comment>
<evidence type="ECO:0000256" key="2">
    <source>
        <dbReference type="ARBA" id="ARBA00004286"/>
    </source>
</evidence>
<dbReference type="GO" id="GO:0051321">
    <property type="term" value="P:meiotic cell cycle"/>
    <property type="evidence" value="ECO:0007669"/>
    <property type="project" value="UniProtKB-KW"/>
</dbReference>
<dbReference type="SUPFAM" id="SSF56019">
    <property type="entry name" value="The spindle assembly checkpoint protein mad2"/>
    <property type="match status" value="1"/>
</dbReference>
<dbReference type="InterPro" id="IPR051294">
    <property type="entry name" value="HORMA_MeioticProgression"/>
</dbReference>
<keyword evidence="6" id="KW-0472">Membrane</keyword>
<evidence type="ECO:0000313" key="8">
    <source>
        <dbReference type="EMBL" id="ETO16659.1"/>
    </source>
</evidence>
<comment type="subcellular location">
    <subcellularLocation>
        <location evidence="2">Chromosome</location>
    </subcellularLocation>
    <subcellularLocation>
        <location evidence="1">Nucleus</location>
    </subcellularLocation>
</comment>
<name>X6MS36_RETFI</name>
<dbReference type="InterPro" id="IPR036570">
    <property type="entry name" value="HORMA_dom_sf"/>
</dbReference>
<evidence type="ECO:0000256" key="5">
    <source>
        <dbReference type="ARBA" id="ARBA00023254"/>
    </source>
</evidence>
<evidence type="ECO:0000256" key="3">
    <source>
        <dbReference type="ARBA" id="ARBA00022454"/>
    </source>
</evidence>
<dbReference type="OrthoDB" id="1928087at2759"/>
<keyword evidence="6" id="KW-0812">Transmembrane</keyword>